<evidence type="ECO:0000256" key="2">
    <source>
        <dbReference type="ARBA" id="ARBA00023157"/>
    </source>
</evidence>
<dbReference type="InterPro" id="IPR007110">
    <property type="entry name" value="Ig-like_dom"/>
</dbReference>
<dbReference type="InterPro" id="IPR022041">
    <property type="entry name" value="Methyltransf_FA"/>
</dbReference>
<dbReference type="Proteomes" id="UP000596742">
    <property type="component" value="Unassembled WGS sequence"/>
</dbReference>
<dbReference type="PANTHER" id="PTHR45080:SF8">
    <property type="entry name" value="IG-LIKE DOMAIN-CONTAINING PROTEIN"/>
    <property type="match status" value="1"/>
</dbReference>
<protein>
    <recommendedName>
        <fullName evidence="3">Ig-like domain-containing protein</fullName>
    </recommendedName>
</protein>
<dbReference type="Pfam" id="PF12248">
    <property type="entry name" value="Methyltransf_FA"/>
    <property type="match status" value="1"/>
</dbReference>
<sequence length="476" mass="52456">MTQGVARPVVVINNLTVKKYAGPKNDKIKIPVYIITTGLVIENTFTTPNIGYKDLFQIADFLQYVVNINKNGLDLSGISTLTFKVKACQDASIIMSNSDDGNSSKPMYDVIIGGWSNQKSAIRRRNDDSLTPGSQQMVTFNTPDICQCDEYRPFWISTTNGVLMMGKGLIVGINVIAEWTDLNPFTIRSIGIYTNWGIIGEWKIKMNVPVPHVRTVLIARIWLIVTDVIVGLDIQVSTAKLEQLPSNAKQVDDFLQFTKVTPEDQGFYVCRATNDAGVDLEVVQIIVKGMQQPTTHERHIAPTIKAPSSITARYYSQVNISCQISGYPKPNVTWKFNHNKISEHGATFLIPQVSNVSRGIYSCVAENDAGVSEAHIHVYLSGDKPKIVTPPLSVVVIAGKPYNMSCIATGLPYPTLTWTFSSFLHQDQPLPVHNTTTDGTVITLTDPKEAGILTCTATNEFGIDQEASNIIVRKCT</sequence>
<dbReference type="SMART" id="SM00409">
    <property type="entry name" value="IG"/>
    <property type="match status" value="3"/>
</dbReference>
<dbReference type="GO" id="GO:0005886">
    <property type="term" value="C:plasma membrane"/>
    <property type="evidence" value="ECO:0007669"/>
    <property type="project" value="TreeGrafter"/>
</dbReference>
<dbReference type="InterPro" id="IPR003599">
    <property type="entry name" value="Ig_sub"/>
</dbReference>
<dbReference type="SUPFAM" id="SSF48726">
    <property type="entry name" value="Immunoglobulin"/>
    <property type="match status" value="3"/>
</dbReference>
<comment type="caution">
    <text evidence="4">The sequence shown here is derived from an EMBL/GenBank/DDBJ whole genome shotgun (WGS) entry which is preliminary data.</text>
</comment>
<dbReference type="OrthoDB" id="2142040at2759"/>
<dbReference type="InterPro" id="IPR036179">
    <property type="entry name" value="Ig-like_dom_sf"/>
</dbReference>
<feature type="domain" description="Ig-like" evidence="3">
    <location>
        <begin position="385"/>
        <end position="471"/>
    </location>
</feature>
<dbReference type="EMBL" id="UYJE01001395">
    <property type="protein sequence ID" value="VDI01814.1"/>
    <property type="molecule type" value="Genomic_DNA"/>
</dbReference>
<dbReference type="PROSITE" id="PS50835">
    <property type="entry name" value="IG_LIKE"/>
    <property type="match status" value="2"/>
</dbReference>
<reference evidence="4" key="1">
    <citation type="submission" date="2018-11" db="EMBL/GenBank/DDBJ databases">
        <authorList>
            <person name="Alioto T."/>
            <person name="Alioto T."/>
        </authorList>
    </citation>
    <scope>NUCLEOTIDE SEQUENCE</scope>
</reference>
<evidence type="ECO:0000256" key="1">
    <source>
        <dbReference type="ARBA" id="ARBA00022729"/>
    </source>
</evidence>
<dbReference type="Gene3D" id="2.60.40.10">
    <property type="entry name" value="Immunoglobulins"/>
    <property type="match status" value="3"/>
</dbReference>
<evidence type="ECO:0000259" key="3">
    <source>
        <dbReference type="PROSITE" id="PS50835"/>
    </source>
</evidence>
<evidence type="ECO:0000313" key="4">
    <source>
        <dbReference type="EMBL" id="VDI01814.1"/>
    </source>
</evidence>
<dbReference type="Pfam" id="PF13895">
    <property type="entry name" value="Ig_2"/>
    <property type="match status" value="1"/>
</dbReference>
<dbReference type="InterPro" id="IPR013783">
    <property type="entry name" value="Ig-like_fold"/>
</dbReference>
<organism evidence="4 5">
    <name type="scientific">Mytilus galloprovincialis</name>
    <name type="common">Mediterranean mussel</name>
    <dbReference type="NCBI Taxonomy" id="29158"/>
    <lineage>
        <taxon>Eukaryota</taxon>
        <taxon>Metazoa</taxon>
        <taxon>Spiralia</taxon>
        <taxon>Lophotrochozoa</taxon>
        <taxon>Mollusca</taxon>
        <taxon>Bivalvia</taxon>
        <taxon>Autobranchia</taxon>
        <taxon>Pteriomorphia</taxon>
        <taxon>Mytilida</taxon>
        <taxon>Mytiloidea</taxon>
        <taxon>Mytilidae</taxon>
        <taxon>Mytilinae</taxon>
        <taxon>Mytilus</taxon>
    </lineage>
</organism>
<proteinExistence type="predicted"/>
<dbReference type="GO" id="GO:0030424">
    <property type="term" value="C:axon"/>
    <property type="evidence" value="ECO:0007669"/>
    <property type="project" value="TreeGrafter"/>
</dbReference>
<dbReference type="GO" id="GO:0007156">
    <property type="term" value="P:homophilic cell adhesion via plasma membrane adhesion molecules"/>
    <property type="evidence" value="ECO:0007669"/>
    <property type="project" value="TreeGrafter"/>
</dbReference>
<feature type="domain" description="Ig-like" evidence="3">
    <location>
        <begin position="302"/>
        <end position="381"/>
    </location>
</feature>
<dbReference type="GO" id="GO:0043025">
    <property type="term" value="C:neuronal cell body"/>
    <property type="evidence" value="ECO:0007669"/>
    <property type="project" value="TreeGrafter"/>
</dbReference>
<keyword evidence="5" id="KW-1185">Reference proteome</keyword>
<dbReference type="GO" id="GO:0050808">
    <property type="term" value="P:synapse organization"/>
    <property type="evidence" value="ECO:0007669"/>
    <property type="project" value="TreeGrafter"/>
</dbReference>
<dbReference type="GO" id="GO:0008046">
    <property type="term" value="F:axon guidance receptor activity"/>
    <property type="evidence" value="ECO:0007669"/>
    <property type="project" value="TreeGrafter"/>
</dbReference>
<dbReference type="Pfam" id="PF13927">
    <property type="entry name" value="Ig_3"/>
    <property type="match status" value="1"/>
</dbReference>
<keyword evidence="2" id="KW-1015">Disulfide bond</keyword>
<name>A0A8B6C9D6_MYTGA</name>
<dbReference type="InterPro" id="IPR050958">
    <property type="entry name" value="Cell_Adh-Cytoskel_Orgn"/>
</dbReference>
<keyword evidence="1" id="KW-0732">Signal</keyword>
<gene>
    <name evidence="4" type="ORF">MGAL_10B023545</name>
</gene>
<accession>A0A8B6C9D6</accession>
<dbReference type="AlphaFoldDB" id="A0A8B6C9D6"/>
<dbReference type="SMART" id="SM00408">
    <property type="entry name" value="IGc2"/>
    <property type="match status" value="2"/>
</dbReference>
<dbReference type="InterPro" id="IPR003598">
    <property type="entry name" value="Ig_sub2"/>
</dbReference>
<evidence type="ECO:0000313" key="5">
    <source>
        <dbReference type="Proteomes" id="UP000596742"/>
    </source>
</evidence>
<dbReference type="PANTHER" id="PTHR45080">
    <property type="entry name" value="CONTACTIN 5"/>
    <property type="match status" value="1"/>
</dbReference>